<dbReference type="Gene3D" id="3.40.50.1820">
    <property type="entry name" value="alpha/beta hydrolase"/>
    <property type="match status" value="1"/>
</dbReference>
<evidence type="ECO:0008006" key="3">
    <source>
        <dbReference type="Google" id="ProtNLM"/>
    </source>
</evidence>
<dbReference type="Proteomes" id="UP000319837">
    <property type="component" value="Unassembled WGS sequence"/>
</dbReference>
<evidence type="ECO:0000313" key="2">
    <source>
        <dbReference type="Proteomes" id="UP000319837"/>
    </source>
</evidence>
<dbReference type="RefSeq" id="WP_185763229.1">
    <property type="nucleotide sequence ID" value="NZ_RIBP01000001.1"/>
</dbReference>
<organism evidence="1 2">
    <name type="scientific">Niallia circulans</name>
    <name type="common">Bacillus circulans</name>
    <dbReference type="NCBI Taxonomy" id="1397"/>
    <lineage>
        <taxon>Bacteria</taxon>
        <taxon>Bacillati</taxon>
        <taxon>Bacillota</taxon>
        <taxon>Bacilli</taxon>
        <taxon>Bacillales</taxon>
        <taxon>Bacillaceae</taxon>
        <taxon>Niallia</taxon>
    </lineage>
</organism>
<name>A0A553SS51_NIACI</name>
<protein>
    <recommendedName>
        <fullName evidence="3">Serine hydrolase family protein</fullName>
    </recommendedName>
</protein>
<gene>
    <name evidence="1" type="ORF">CEQ21_02345</name>
</gene>
<dbReference type="InterPro" id="IPR029058">
    <property type="entry name" value="AB_hydrolase_fold"/>
</dbReference>
<proteinExistence type="predicted"/>
<accession>A0A553SS51</accession>
<dbReference type="SUPFAM" id="SSF53474">
    <property type="entry name" value="alpha/beta-Hydrolases"/>
    <property type="match status" value="1"/>
</dbReference>
<dbReference type="AlphaFoldDB" id="A0A553SS51"/>
<dbReference type="GO" id="GO:0016787">
    <property type="term" value="F:hydrolase activity"/>
    <property type="evidence" value="ECO:0007669"/>
    <property type="project" value="InterPro"/>
</dbReference>
<dbReference type="PANTHER" id="PTHR15394:SF3">
    <property type="entry name" value="SERINE HYDROLASE RBBP9"/>
    <property type="match status" value="1"/>
</dbReference>
<sequence length="180" mass="20219">MKKLYLIDGFGGSPEINWLADIEKHFVNYFDIKIVEYTDATVADVKQWDSDLDNGINTPENAYFICHSLGCITLLRYLLRHNINIAGAVLVSGFAEKIADFPPFDSYFHDIELNKVKSLLGSSYMIASRTDEIVSWETTSRLAEELEIPLVLLPNGGHFTSSEGIIEMPSVKSIVSVNWL</sequence>
<dbReference type="EMBL" id="RIBP01000001">
    <property type="protein sequence ID" value="TRZ39806.1"/>
    <property type="molecule type" value="Genomic_DNA"/>
</dbReference>
<dbReference type="Pfam" id="PF06821">
    <property type="entry name" value="Ser_hydrolase"/>
    <property type="match status" value="1"/>
</dbReference>
<dbReference type="InterPro" id="IPR010662">
    <property type="entry name" value="RBBP9/YdeN"/>
</dbReference>
<comment type="caution">
    <text evidence="1">The sequence shown here is derived from an EMBL/GenBank/DDBJ whole genome shotgun (WGS) entry which is preliminary data.</text>
</comment>
<dbReference type="PANTHER" id="PTHR15394">
    <property type="entry name" value="SERINE HYDROLASE RBBP9"/>
    <property type="match status" value="1"/>
</dbReference>
<evidence type="ECO:0000313" key="1">
    <source>
        <dbReference type="EMBL" id="TRZ39806.1"/>
    </source>
</evidence>
<reference evidence="2" key="1">
    <citation type="submission" date="2018-10" db="EMBL/GenBank/DDBJ databases">
        <title>FDA dAtabase for Regulatory Grade micrObial Sequences (FDA-ARGOS): Supporting development and validation of Infectious Disease Dx tests.</title>
        <authorList>
            <person name="Minogue T."/>
            <person name="Wolcott M."/>
            <person name="Wasieloski L."/>
            <person name="Aguilar W."/>
            <person name="Moore D."/>
            <person name="Tallon L."/>
            <person name="Sadzewicz L."/>
            <person name="Sengamalay N."/>
            <person name="Ott S."/>
            <person name="Godinez A."/>
            <person name="Nagaraj S."/>
            <person name="Vavikolanu K."/>
            <person name="Vyas G."/>
            <person name="Nadendla S."/>
            <person name="George J."/>
            <person name="Sichtig H."/>
        </authorList>
    </citation>
    <scope>NUCLEOTIDE SEQUENCE [LARGE SCALE GENOMIC DNA]</scope>
    <source>
        <strain evidence="2">FDAARGOS_343</strain>
    </source>
</reference>